<dbReference type="Proteomes" id="UP000257109">
    <property type="component" value="Unassembled WGS sequence"/>
</dbReference>
<gene>
    <name evidence="3" type="ORF">CR513_16831</name>
</gene>
<feature type="non-terminal residue" evidence="3">
    <location>
        <position position="1"/>
    </location>
</feature>
<evidence type="ECO:0000259" key="2">
    <source>
        <dbReference type="Pfam" id="PF24924"/>
    </source>
</evidence>
<evidence type="ECO:0000313" key="3">
    <source>
        <dbReference type="EMBL" id="RDY00040.1"/>
    </source>
</evidence>
<dbReference type="Pfam" id="PF24924">
    <property type="entry name" value="DUF7745"/>
    <property type="match status" value="1"/>
</dbReference>
<reference evidence="3" key="1">
    <citation type="submission" date="2018-05" db="EMBL/GenBank/DDBJ databases">
        <title>Draft genome of Mucuna pruriens seed.</title>
        <authorList>
            <person name="Nnadi N.E."/>
            <person name="Vos R."/>
            <person name="Hasami M.H."/>
            <person name="Devisetty U.K."/>
            <person name="Aguiy J.C."/>
        </authorList>
    </citation>
    <scope>NUCLEOTIDE SEQUENCE [LARGE SCALE GENOMIC DNA]</scope>
    <source>
        <strain evidence="3">JCA_2017</strain>
    </source>
</reference>
<dbReference type="PANTHER" id="PTHR48154:SF1">
    <property type="entry name" value="PROTEIN, PUTATIVE-RELATED"/>
    <property type="match status" value="1"/>
</dbReference>
<comment type="caution">
    <text evidence="3">The sequence shown here is derived from an EMBL/GenBank/DDBJ whole genome shotgun (WGS) entry which is preliminary data.</text>
</comment>
<dbReference type="EMBL" id="QJKJ01003083">
    <property type="protein sequence ID" value="RDY00040.1"/>
    <property type="molecule type" value="Genomic_DNA"/>
</dbReference>
<keyword evidence="1" id="KW-0175">Coiled coil</keyword>
<protein>
    <recommendedName>
        <fullName evidence="2">DUF7745 domain-containing protein</fullName>
    </recommendedName>
</protein>
<proteinExistence type="predicted"/>
<dbReference type="PANTHER" id="PTHR48154">
    <property type="entry name" value="PROTEIN, PUTATIVE-RELATED"/>
    <property type="match status" value="1"/>
</dbReference>
<organism evidence="3 4">
    <name type="scientific">Mucuna pruriens</name>
    <name type="common">Velvet bean</name>
    <name type="synonym">Dolichos pruriens</name>
    <dbReference type="NCBI Taxonomy" id="157652"/>
    <lineage>
        <taxon>Eukaryota</taxon>
        <taxon>Viridiplantae</taxon>
        <taxon>Streptophyta</taxon>
        <taxon>Embryophyta</taxon>
        <taxon>Tracheophyta</taxon>
        <taxon>Spermatophyta</taxon>
        <taxon>Magnoliopsida</taxon>
        <taxon>eudicotyledons</taxon>
        <taxon>Gunneridae</taxon>
        <taxon>Pentapetalae</taxon>
        <taxon>rosids</taxon>
        <taxon>fabids</taxon>
        <taxon>Fabales</taxon>
        <taxon>Fabaceae</taxon>
        <taxon>Papilionoideae</taxon>
        <taxon>50 kb inversion clade</taxon>
        <taxon>NPAAA clade</taxon>
        <taxon>indigoferoid/millettioid clade</taxon>
        <taxon>Phaseoleae</taxon>
        <taxon>Mucuna</taxon>
    </lineage>
</organism>
<dbReference type="InterPro" id="IPR056647">
    <property type="entry name" value="DUF7745"/>
</dbReference>
<evidence type="ECO:0000313" key="4">
    <source>
        <dbReference type="Proteomes" id="UP000257109"/>
    </source>
</evidence>
<dbReference type="AlphaFoldDB" id="A0A371HB97"/>
<name>A0A371HB97_MUCPR</name>
<evidence type="ECO:0000256" key="1">
    <source>
        <dbReference type="SAM" id="Coils"/>
    </source>
</evidence>
<accession>A0A371HB97</accession>
<feature type="domain" description="DUF7745" evidence="2">
    <location>
        <begin position="36"/>
        <end position="359"/>
    </location>
</feature>
<keyword evidence="4" id="KW-1185">Reference proteome</keyword>
<sequence length="543" mass="62818">METGPPYRAKQPRHIQAKAPNIETLCYWGSCLKGPWRRRFDSLHGNLLRLLEVNTQPAALEALAKYYDSPMRCFTFRDFQMAPTLEEYERLLGLPLTESLLYFHQGQPPSWATIAGLLRVSETEMAERRRNRNDIEGIPREEQDWDAMIDILGLLLYGVVLFPCIEDYIDLAAIEVFLAKRNRGENPTMAVLANTYYTLSHCSGWRTESLRCCTPLLYLWLTAHLFQCKTKTSCPIEDHKWNCINSMTKETIRWYPSWNERQEVIVNCGEYPKVPLLGTQRAINYNPELTTRQAGYPIVSKPPQVALTPLLVEGSSANGREHHRKIRCAWASIIRKGATWRTRSCGASPEYRAWLEQRVHLVGLPWGSILRQDQATQAYEIQETLQVEALQGTLEQMKTEQGTLKRKLETALEEARQERRLSDEFNRKARAEKEGRLKIGQYLKAADREMCSSKTERDQLTVEKEQLEETIKTLKAKDAEKENEIRQLRERTLLLKEEVRATQLSNEHLQNQRRSGLLALVEARGKTEEAKSQLEELRRTLES</sequence>
<feature type="coiled-coil region" evidence="1">
    <location>
        <begin position="387"/>
        <end position="540"/>
    </location>
</feature>